<organism evidence="1 2">
    <name type="scientific">Chrysochromulina tobinii</name>
    <dbReference type="NCBI Taxonomy" id="1460289"/>
    <lineage>
        <taxon>Eukaryota</taxon>
        <taxon>Haptista</taxon>
        <taxon>Haptophyta</taxon>
        <taxon>Prymnesiophyceae</taxon>
        <taxon>Prymnesiales</taxon>
        <taxon>Chrysochromulinaceae</taxon>
        <taxon>Chrysochromulina</taxon>
    </lineage>
</organism>
<dbReference type="OrthoDB" id="726732at2759"/>
<evidence type="ECO:0000313" key="2">
    <source>
        <dbReference type="Proteomes" id="UP000037460"/>
    </source>
</evidence>
<evidence type="ECO:0000313" key="1">
    <source>
        <dbReference type="EMBL" id="KOO27445.1"/>
    </source>
</evidence>
<name>A0A0M0JLV7_9EUKA</name>
<comment type="caution">
    <text evidence="1">The sequence shown here is derived from an EMBL/GenBank/DDBJ whole genome shotgun (WGS) entry which is preliminary data.</text>
</comment>
<dbReference type="AlphaFoldDB" id="A0A0M0JLV7"/>
<gene>
    <name evidence="1" type="ORF">Ctob_009822</name>
</gene>
<proteinExistence type="predicted"/>
<accession>A0A0M0JLV7</accession>
<dbReference type="EMBL" id="JWZX01002713">
    <property type="protein sequence ID" value="KOO27445.1"/>
    <property type="molecule type" value="Genomic_DNA"/>
</dbReference>
<keyword evidence="2" id="KW-1185">Reference proteome</keyword>
<dbReference type="Proteomes" id="UP000037460">
    <property type="component" value="Unassembled WGS sequence"/>
</dbReference>
<reference evidence="2" key="1">
    <citation type="journal article" date="2015" name="PLoS Genet.">
        <title>Genome Sequence and Transcriptome Analyses of Chrysochromulina tobin: Metabolic Tools for Enhanced Algal Fitness in the Prominent Order Prymnesiales (Haptophyceae).</title>
        <authorList>
            <person name="Hovde B.T."/>
            <person name="Deodato C.R."/>
            <person name="Hunsperger H.M."/>
            <person name="Ryken S.A."/>
            <person name="Yost W."/>
            <person name="Jha R.K."/>
            <person name="Patterson J."/>
            <person name="Monnat R.J. Jr."/>
            <person name="Barlow S.B."/>
            <person name="Starkenburg S.R."/>
            <person name="Cattolico R.A."/>
        </authorList>
    </citation>
    <scope>NUCLEOTIDE SEQUENCE</scope>
    <source>
        <strain evidence="2">CCMP291</strain>
    </source>
</reference>
<protein>
    <submittedName>
        <fullName evidence="1">Uncharacterized protein</fullName>
    </submittedName>
</protein>
<sequence length="135" mass="13819">MIAPTVLEIAPGSLPPAPSALQVTLHCSAQRPGTPIALALNLATERTFVLDLAAALGRPTASEDDEDESGYLVHLLTSESLSSKVVRLNGLALVPAPDGSPPPFEALWVKGPFTLPPVSVAFVQPASAGGEEACA</sequence>